<name>A0A4Q7CQA6_9STAP</name>
<feature type="transmembrane region" description="Helical" evidence="2">
    <location>
        <begin position="94"/>
        <end position="112"/>
    </location>
</feature>
<dbReference type="PANTHER" id="PTHR46558:SF4">
    <property type="entry name" value="DNA-BIDING PHAGE PROTEIN"/>
    <property type="match status" value="1"/>
</dbReference>
<reference evidence="4 5" key="1">
    <citation type="submission" date="2018-11" db="EMBL/GenBank/DDBJ databases">
        <title>Genomic profiling of Staphylococcus species from a Poultry farm system in KwaZulu-Natal, South Africa.</title>
        <authorList>
            <person name="Amoako D.G."/>
            <person name="Somboro A.M."/>
            <person name="Abia A.L.K."/>
            <person name="Bester L.A."/>
            <person name="Essack S.Y."/>
        </authorList>
    </citation>
    <scope>NUCLEOTIDE SEQUENCE [LARGE SCALE GENOMIC DNA]</scope>
    <source>
        <strain evidence="4 5">SA11</strain>
    </source>
</reference>
<evidence type="ECO:0000256" key="2">
    <source>
        <dbReference type="SAM" id="Phobius"/>
    </source>
</evidence>
<sequence length="165" mass="19239">MSHETRITLIRKSKGLTQEKLAELSHLSVRTIQRLEAGDDSSLETLRLVANALNVSVTELFESVSDENKEKEINYLAKEQTKQIEQRKSEKQIFNIKILSIFILILLLAAFIDKFPEHIQGILGILWLGLFFLSLCIMKYMKSNWRLKMNEKYPLTRDLKTEKKQ</sequence>
<keyword evidence="2" id="KW-0812">Transmembrane</keyword>
<evidence type="ECO:0000256" key="1">
    <source>
        <dbReference type="ARBA" id="ARBA00023125"/>
    </source>
</evidence>
<dbReference type="Pfam" id="PF01381">
    <property type="entry name" value="HTH_3"/>
    <property type="match status" value="1"/>
</dbReference>
<dbReference type="AlphaFoldDB" id="A0A4Q7CQA6"/>
<keyword evidence="2" id="KW-1133">Transmembrane helix</keyword>
<keyword evidence="1" id="KW-0238">DNA-binding</keyword>
<evidence type="ECO:0000313" key="5">
    <source>
        <dbReference type="Proteomes" id="UP000293854"/>
    </source>
</evidence>
<dbReference type="RefSeq" id="WP_087713207.1">
    <property type="nucleotide sequence ID" value="NZ_RQTE01000084.1"/>
</dbReference>
<evidence type="ECO:0000259" key="3">
    <source>
        <dbReference type="PROSITE" id="PS50943"/>
    </source>
</evidence>
<proteinExistence type="predicted"/>
<dbReference type="PANTHER" id="PTHR46558">
    <property type="entry name" value="TRACRIPTIONAL REGULATORY PROTEIN-RELATED-RELATED"/>
    <property type="match status" value="1"/>
</dbReference>
<keyword evidence="2" id="KW-0472">Membrane</keyword>
<dbReference type="SMART" id="SM00530">
    <property type="entry name" value="HTH_XRE"/>
    <property type="match status" value="1"/>
</dbReference>
<evidence type="ECO:0000313" key="4">
    <source>
        <dbReference type="EMBL" id="RZI02844.1"/>
    </source>
</evidence>
<gene>
    <name evidence="4" type="ORF">EIG99_04990</name>
</gene>
<accession>A0A4Q7CQA6</accession>
<dbReference type="CDD" id="cd00093">
    <property type="entry name" value="HTH_XRE"/>
    <property type="match status" value="1"/>
</dbReference>
<dbReference type="Proteomes" id="UP000293854">
    <property type="component" value="Unassembled WGS sequence"/>
</dbReference>
<organism evidence="4 5">
    <name type="scientific">Staphylococcus condimenti</name>
    <dbReference type="NCBI Taxonomy" id="70255"/>
    <lineage>
        <taxon>Bacteria</taxon>
        <taxon>Bacillati</taxon>
        <taxon>Bacillota</taxon>
        <taxon>Bacilli</taxon>
        <taxon>Bacillales</taxon>
        <taxon>Staphylococcaceae</taxon>
        <taxon>Staphylococcus</taxon>
    </lineage>
</organism>
<protein>
    <submittedName>
        <fullName evidence="4">XRE family transcriptional regulator</fullName>
    </submittedName>
</protein>
<dbReference type="Gene3D" id="1.10.260.40">
    <property type="entry name" value="lambda repressor-like DNA-binding domains"/>
    <property type="match status" value="1"/>
</dbReference>
<comment type="caution">
    <text evidence="4">The sequence shown here is derived from an EMBL/GenBank/DDBJ whole genome shotgun (WGS) entry which is preliminary data.</text>
</comment>
<dbReference type="PROSITE" id="PS50943">
    <property type="entry name" value="HTH_CROC1"/>
    <property type="match status" value="1"/>
</dbReference>
<feature type="transmembrane region" description="Helical" evidence="2">
    <location>
        <begin position="118"/>
        <end position="138"/>
    </location>
</feature>
<dbReference type="InterPro" id="IPR010982">
    <property type="entry name" value="Lambda_DNA-bd_dom_sf"/>
</dbReference>
<dbReference type="SUPFAM" id="SSF47413">
    <property type="entry name" value="lambda repressor-like DNA-binding domains"/>
    <property type="match status" value="1"/>
</dbReference>
<dbReference type="EMBL" id="RQTE01000084">
    <property type="protein sequence ID" value="RZI02844.1"/>
    <property type="molecule type" value="Genomic_DNA"/>
</dbReference>
<feature type="domain" description="HTH cro/C1-type" evidence="3">
    <location>
        <begin position="7"/>
        <end position="60"/>
    </location>
</feature>
<dbReference type="InterPro" id="IPR001387">
    <property type="entry name" value="Cro/C1-type_HTH"/>
</dbReference>
<dbReference type="GO" id="GO:0003677">
    <property type="term" value="F:DNA binding"/>
    <property type="evidence" value="ECO:0007669"/>
    <property type="project" value="UniProtKB-KW"/>
</dbReference>